<proteinExistence type="predicted"/>
<name>A0A482X7U8_LAOST</name>
<dbReference type="AlphaFoldDB" id="A0A482X7U8"/>
<dbReference type="EMBL" id="QKKF02016201">
    <property type="protein sequence ID" value="RZF41756.1"/>
    <property type="molecule type" value="Genomic_DNA"/>
</dbReference>
<gene>
    <name evidence="1" type="ORF">LSTR_LSTR017490</name>
</gene>
<sequence length="164" mass="17451">MASAIMFLMRKLDVEVVDSSILASSSQLLPISVPSSQLLVFKSPASLSNFPLSQLDGSTDSFPLSPLGVTTASSVVISATNVTELPLLLDGSRVVMVVSSPVIGLKMSLTDSLSFAVGVVCRSLPNSERGTCSMPPSDEQLWFIEVCIRMVLDLDRTPCGQMQI</sequence>
<dbReference type="Proteomes" id="UP000291343">
    <property type="component" value="Unassembled WGS sequence"/>
</dbReference>
<protein>
    <submittedName>
        <fullName evidence="1">Uncharacterized protein</fullName>
    </submittedName>
</protein>
<reference evidence="1 2" key="1">
    <citation type="journal article" date="2017" name="Gigascience">
        <title>Genome sequence of the small brown planthopper, Laodelphax striatellus.</title>
        <authorList>
            <person name="Zhu J."/>
            <person name="Jiang F."/>
            <person name="Wang X."/>
            <person name="Yang P."/>
            <person name="Bao Y."/>
            <person name="Zhao W."/>
            <person name="Wang W."/>
            <person name="Lu H."/>
            <person name="Wang Q."/>
            <person name="Cui N."/>
            <person name="Li J."/>
            <person name="Chen X."/>
            <person name="Luo L."/>
            <person name="Yu J."/>
            <person name="Kang L."/>
            <person name="Cui F."/>
        </authorList>
    </citation>
    <scope>NUCLEOTIDE SEQUENCE [LARGE SCALE GENOMIC DNA]</scope>
    <source>
        <strain evidence="1">Lst14</strain>
    </source>
</reference>
<keyword evidence="2" id="KW-1185">Reference proteome</keyword>
<evidence type="ECO:0000313" key="1">
    <source>
        <dbReference type="EMBL" id="RZF41756.1"/>
    </source>
</evidence>
<organism evidence="1 2">
    <name type="scientific">Laodelphax striatellus</name>
    <name type="common">Small brown planthopper</name>
    <name type="synonym">Delphax striatella</name>
    <dbReference type="NCBI Taxonomy" id="195883"/>
    <lineage>
        <taxon>Eukaryota</taxon>
        <taxon>Metazoa</taxon>
        <taxon>Ecdysozoa</taxon>
        <taxon>Arthropoda</taxon>
        <taxon>Hexapoda</taxon>
        <taxon>Insecta</taxon>
        <taxon>Pterygota</taxon>
        <taxon>Neoptera</taxon>
        <taxon>Paraneoptera</taxon>
        <taxon>Hemiptera</taxon>
        <taxon>Auchenorrhyncha</taxon>
        <taxon>Fulgoroidea</taxon>
        <taxon>Delphacidae</taxon>
        <taxon>Criomorphinae</taxon>
        <taxon>Laodelphax</taxon>
    </lineage>
</organism>
<comment type="caution">
    <text evidence="1">The sequence shown here is derived from an EMBL/GenBank/DDBJ whole genome shotgun (WGS) entry which is preliminary data.</text>
</comment>
<accession>A0A482X7U8</accession>
<dbReference type="InParanoid" id="A0A482X7U8"/>
<evidence type="ECO:0000313" key="2">
    <source>
        <dbReference type="Proteomes" id="UP000291343"/>
    </source>
</evidence>